<evidence type="ECO:0000256" key="3">
    <source>
        <dbReference type="ARBA" id="ARBA00022833"/>
    </source>
</evidence>
<feature type="domain" description="GRF-type" evidence="5">
    <location>
        <begin position="25"/>
        <end position="64"/>
    </location>
</feature>
<keyword evidence="2" id="KW-0863">Zinc-finger</keyword>
<evidence type="ECO:0000313" key="7">
    <source>
        <dbReference type="Proteomes" id="UP001180020"/>
    </source>
</evidence>
<keyword evidence="4" id="KW-1133">Transmembrane helix</keyword>
<keyword evidence="4" id="KW-0472">Membrane</keyword>
<sequence>MSYMGSSSNVSSSSKAMDLSFKNILCKCRCKAAIKISESDRNPNKLYYTCMGLSGKQCNFFQWVHPCNSGEHANKHMETSYEEPPRDHIANLNQVELANRLSQLETTLVVMKSKFEDMRSTMKLMFLSLIVIVFALLFGNKNLNM</sequence>
<dbReference type="InterPro" id="IPR010666">
    <property type="entry name" value="Znf_GRF"/>
</dbReference>
<keyword evidence="3" id="KW-0862">Zinc</keyword>
<dbReference type="GO" id="GO:0008270">
    <property type="term" value="F:zinc ion binding"/>
    <property type="evidence" value="ECO:0007669"/>
    <property type="project" value="UniProtKB-KW"/>
</dbReference>
<feature type="transmembrane region" description="Helical" evidence="4">
    <location>
        <begin position="121"/>
        <end position="139"/>
    </location>
</feature>
<dbReference type="Proteomes" id="UP001180020">
    <property type="component" value="Unassembled WGS sequence"/>
</dbReference>
<evidence type="ECO:0000256" key="4">
    <source>
        <dbReference type="SAM" id="Phobius"/>
    </source>
</evidence>
<proteinExistence type="predicted"/>
<organism evidence="6 7">
    <name type="scientific">Acorus calamus</name>
    <name type="common">Sweet flag</name>
    <dbReference type="NCBI Taxonomy" id="4465"/>
    <lineage>
        <taxon>Eukaryota</taxon>
        <taxon>Viridiplantae</taxon>
        <taxon>Streptophyta</taxon>
        <taxon>Embryophyta</taxon>
        <taxon>Tracheophyta</taxon>
        <taxon>Spermatophyta</taxon>
        <taxon>Magnoliopsida</taxon>
        <taxon>Liliopsida</taxon>
        <taxon>Acoraceae</taxon>
        <taxon>Acorus</taxon>
    </lineage>
</organism>
<keyword evidence="7" id="KW-1185">Reference proteome</keyword>
<keyword evidence="1" id="KW-0479">Metal-binding</keyword>
<evidence type="ECO:0000259" key="5">
    <source>
        <dbReference type="Pfam" id="PF06839"/>
    </source>
</evidence>
<reference evidence="6" key="2">
    <citation type="submission" date="2023-06" db="EMBL/GenBank/DDBJ databases">
        <authorList>
            <person name="Ma L."/>
            <person name="Liu K.-W."/>
            <person name="Li Z."/>
            <person name="Hsiao Y.-Y."/>
            <person name="Qi Y."/>
            <person name="Fu T."/>
            <person name="Tang G."/>
            <person name="Zhang D."/>
            <person name="Sun W.-H."/>
            <person name="Liu D.-K."/>
            <person name="Li Y."/>
            <person name="Chen G.-Z."/>
            <person name="Liu X.-D."/>
            <person name="Liao X.-Y."/>
            <person name="Jiang Y.-T."/>
            <person name="Yu X."/>
            <person name="Hao Y."/>
            <person name="Huang J."/>
            <person name="Zhao X.-W."/>
            <person name="Ke S."/>
            <person name="Chen Y.-Y."/>
            <person name="Wu W.-L."/>
            <person name="Hsu J.-L."/>
            <person name="Lin Y.-F."/>
            <person name="Huang M.-D."/>
            <person name="Li C.-Y."/>
            <person name="Huang L."/>
            <person name="Wang Z.-W."/>
            <person name="Zhao X."/>
            <person name="Zhong W.-Y."/>
            <person name="Peng D.-H."/>
            <person name="Ahmad S."/>
            <person name="Lan S."/>
            <person name="Zhang J.-S."/>
            <person name="Tsai W.-C."/>
            <person name="Van De Peer Y."/>
            <person name="Liu Z.-J."/>
        </authorList>
    </citation>
    <scope>NUCLEOTIDE SEQUENCE</scope>
    <source>
        <strain evidence="6">CP</strain>
        <tissue evidence="6">Leaves</tissue>
    </source>
</reference>
<gene>
    <name evidence="6" type="ORF">QJS10_CPA03g01446</name>
</gene>
<reference evidence="6" key="1">
    <citation type="journal article" date="2023" name="Nat. Commun.">
        <title>Diploid and tetraploid genomes of Acorus and the evolution of monocots.</title>
        <authorList>
            <person name="Ma L."/>
            <person name="Liu K.W."/>
            <person name="Li Z."/>
            <person name="Hsiao Y.Y."/>
            <person name="Qi Y."/>
            <person name="Fu T."/>
            <person name="Tang G.D."/>
            <person name="Zhang D."/>
            <person name="Sun W.H."/>
            <person name="Liu D.K."/>
            <person name="Li Y."/>
            <person name="Chen G.Z."/>
            <person name="Liu X.D."/>
            <person name="Liao X.Y."/>
            <person name="Jiang Y.T."/>
            <person name="Yu X."/>
            <person name="Hao Y."/>
            <person name="Huang J."/>
            <person name="Zhao X.W."/>
            <person name="Ke S."/>
            <person name="Chen Y.Y."/>
            <person name="Wu W.L."/>
            <person name="Hsu J.L."/>
            <person name="Lin Y.F."/>
            <person name="Huang M.D."/>
            <person name="Li C.Y."/>
            <person name="Huang L."/>
            <person name="Wang Z.W."/>
            <person name="Zhao X."/>
            <person name="Zhong W.Y."/>
            <person name="Peng D.H."/>
            <person name="Ahmad S."/>
            <person name="Lan S."/>
            <person name="Zhang J.S."/>
            <person name="Tsai W.C."/>
            <person name="Van de Peer Y."/>
            <person name="Liu Z.J."/>
        </authorList>
    </citation>
    <scope>NUCLEOTIDE SEQUENCE</scope>
    <source>
        <strain evidence="6">CP</strain>
    </source>
</reference>
<dbReference type="PANTHER" id="PTHR33248">
    <property type="entry name" value="ZINC ION-BINDING PROTEIN"/>
    <property type="match status" value="1"/>
</dbReference>
<name>A0AAV9F9W7_ACOCL</name>
<evidence type="ECO:0000313" key="6">
    <source>
        <dbReference type="EMBL" id="KAK1321068.1"/>
    </source>
</evidence>
<evidence type="ECO:0000256" key="1">
    <source>
        <dbReference type="ARBA" id="ARBA00022723"/>
    </source>
</evidence>
<comment type="caution">
    <text evidence="6">The sequence shown here is derived from an EMBL/GenBank/DDBJ whole genome shotgun (WGS) entry which is preliminary data.</text>
</comment>
<keyword evidence="4" id="KW-0812">Transmembrane</keyword>
<protein>
    <recommendedName>
        <fullName evidence="5">GRF-type domain-containing protein</fullName>
    </recommendedName>
</protein>
<dbReference type="AlphaFoldDB" id="A0AAV9F9W7"/>
<dbReference type="Pfam" id="PF06839">
    <property type="entry name" value="Zn_ribbon_GRF"/>
    <property type="match status" value="1"/>
</dbReference>
<accession>A0AAV9F9W7</accession>
<evidence type="ECO:0000256" key="2">
    <source>
        <dbReference type="ARBA" id="ARBA00022771"/>
    </source>
</evidence>
<dbReference type="EMBL" id="JAUJYO010000003">
    <property type="protein sequence ID" value="KAK1321068.1"/>
    <property type="molecule type" value="Genomic_DNA"/>
</dbReference>